<protein>
    <submittedName>
        <fullName evidence="1">Uncharacterized protein</fullName>
    </submittedName>
</protein>
<gene>
    <name evidence="1" type="ORF">DYP60_05445</name>
</gene>
<keyword evidence="2" id="KW-1185">Reference proteome</keyword>
<proteinExistence type="predicted"/>
<dbReference type="AlphaFoldDB" id="A0A372MHZ7"/>
<evidence type="ECO:0000313" key="1">
    <source>
        <dbReference type="EMBL" id="RFU95073.1"/>
    </source>
</evidence>
<evidence type="ECO:0000313" key="2">
    <source>
        <dbReference type="Proteomes" id="UP000264002"/>
    </source>
</evidence>
<name>A0A372MHZ7_9SPIR</name>
<reference evidence="1 2" key="2">
    <citation type="submission" date="2018-09" db="EMBL/GenBank/DDBJ databases">
        <title>Genome of Sphaerochaeta halotolerans strain 4-11.</title>
        <authorList>
            <person name="Nazina T.N."/>
            <person name="Sokolova D.S."/>
        </authorList>
    </citation>
    <scope>NUCLEOTIDE SEQUENCE [LARGE SCALE GENOMIC DNA]</scope>
    <source>
        <strain evidence="1 2">4-11</strain>
    </source>
</reference>
<organism evidence="1 2">
    <name type="scientific">Sphaerochaeta halotolerans</name>
    <dbReference type="NCBI Taxonomy" id="2293840"/>
    <lineage>
        <taxon>Bacteria</taxon>
        <taxon>Pseudomonadati</taxon>
        <taxon>Spirochaetota</taxon>
        <taxon>Spirochaetia</taxon>
        <taxon>Spirochaetales</taxon>
        <taxon>Sphaerochaetaceae</taxon>
        <taxon>Sphaerochaeta</taxon>
    </lineage>
</organism>
<accession>A0A372MHZ7</accession>
<dbReference type="Proteomes" id="UP000264002">
    <property type="component" value="Unassembled WGS sequence"/>
</dbReference>
<reference evidence="2" key="1">
    <citation type="submission" date="2018-08" db="EMBL/GenBank/DDBJ databases">
        <authorList>
            <person name="Grouzdev D.S."/>
            <person name="Krutkina M.S."/>
        </authorList>
    </citation>
    <scope>NUCLEOTIDE SEQUENCE [LARGE SCALE GENOMIC DNA]</scope>
    <source>
        <strain evidence="2">4-11</strain>
    </source>
</reference>
<dbReference type="EMBL" id="QUWK01000005">
    <property type="protein sequence ID" value="RFU95073.1"/>
    <property type="molecule type" value="Genomic_DNA"/>
</dbReference>
<dbReference type="RefSeq" id="WP_117329882.1">
    <property type="nucleotide sequence ID" value="NZ_QUWK01000005.1"/>
</dbReference>
<sequence length="81" mass="8912">MLNSVLLEGVVEGTPIRTNHDAVNFNIRHTEDFSLPVIATGVLGSESLMYLRNGMFIRIVGKLGMTGLELQHLEFKGRGLS</sequence>
<comment type="caution">
    <text evidence="1">The sequence shown here is derived from an EMBL/GenBank/DDBJ whole genome shotgun (WGS) entry which is preliminary data.</text>
</comment>